<reference evidence="2 3" key="1">
    <citation type="submission" date="2014-04" db="EMBL/GenBank/DDBJ databases">
        <authorList>
            <person name="Sibley D."/>
            <person name="Venepally P."/>
            <person name="Karamycheva S."/>
            <person name="Hadjithomas M."/>
            <person name="Khan A."/>
            <person name="Brunk B."/>
            <person name="Roos D."/>
            <person name="Caler E."/>
            <person name="Lorenzi H."/>
        </authorList>
    </citation>
    <scope>NUCLEOTIDE SEQUENCE [LARGE SCALE GENOMIC DNA]</scope>
    <source>
        <strain evidence="2 3">MAS</strain>
    </source>
</reference>
<dbReference type="AlphaFoldDB" id="A0A086PSB4"/>
<comment type="caution">
    <text evidence="2">The sequence shown here is derived from an EMBL/GenBank/DDBJ whole genome shotgun (WGS) entry which is preliminary data.</text>
</comment>
<feature type="compositionally biased region" description="Polar residues" evidence="1">
    <location>
        <begin position="92"/>
        <end position="103"/>
    </location>
</feature>
<feature type="compositionally biased region" description="Pro residues" evidence="1">
    <location>
        <begin position="58"/>
        <end position="71"/>
    </location>
</feature>
<feature type="non-terminal residue" evidence="2">
    <location>
        <position position="185"/>
    </location>
</feature>
<sequence>MAQGTVSLPRSGISAVSAFTLASCLLLSPLALFFLSVTASQTPPAPQTNYEASYQASPPSPPSPHSPPSPPVGAESYVPPNEQGRYREAPPSSVQNLASSYQSGGRAGEAPYAPQTGDAQAHGGAYVSPPAAEEGAPLVPPVAAPGDSSAARRKERGQPLWQETVGSVELSRHSWAAPLDFEAIQ</sequence>
<organism evidence="2 3">
    <name type="scientific">Toxoplasma gondii MAS</name>
    <dbReference type="NCBI Taxonomy" id="943118"/>
    <lineage>
        <taxon>Eukaryota</taxon>
        <taxon>Sar</taxon>
        <taxon>Alveolata</taxon>
        <taxon>Apicomplexa</taxon>
        <taxon>Conoidasida</taxon>
        <taxon>Coccidia</taxon>
        <taxon>Eucoccidiorida</taxon>
        <taxon>Eimeriorina</taxon>
        <taxon>Sarcocystidae</taxon>
        <taxon>Toxoplasma</taxon>
    </lineage>
</organism>
<proteinExistence type="predicted"/>
<dbReference type="VEuPathDB" id="ToxoDB:TGMAS_258950A"/>
<dbReference type="EMBL" id="AEXC02002696">
    <property type="protein sequence ID" value="KFH03246.1"/>
    <property type="molecule type" value="Genomic_DNA"/>
</dbReference>
<gene>
    <name evidence="2" type="ORF">TGMAS_258950A</name>
</gene>
<protein>
    <submittedName>
        <fullName evidence="2">Lectin family protein</fullName>
    </submittedName>
</protein>
<dbReference type="Proteomes" id="UP000028821">
    <property type="component" value="Unassembled WGS sequence"/>
</dbReference>
<evidence type="ECO:0000313" key="3">
    <source>
        <dbReference type="Proteomes" id="UP000028821"/>
    </source>
</evidence>
<feature type="compositionally biased region" description="Polar residues" evidence="1">
    <location>
        <begin position="42"/>
        <end position="56"/>
    </location>
</feature>
<feature type="region of interest" description="Disordered" evidence="1">
    <location>
        <begin position="42"/>
        <end position="167"/>
    </location>
</feature>
<name>A0A086PSB4_TOXGO</name>
<evidence type="ECO:0000313" key="2">
    <source>
        <dbReference type="EMBL" id="KFH03246.1"/>
    </source>
</evidence>
<evidence type="ECO:0000256" key="1">
    <source>
        <dbReference type="SAM" id="MobiDB-lite"/>
    </source>
</evidence>
<accession>A0A086PSB4</accession>